<proteinExistence type="predicted"/>
<dbReference type="EMBL" id="LAZR01000271">
    <property type="protein sequence ID" value="KKN77939.1"/>
    <property type="molecule type" value="Genomic_DNA"/>
</dbReference>
<protein>
    <submittedName>
        <fullName evidence="2">Uncharacterized protein</fullName>
    </submittedName>
</protein>
<evidence type="ECO:0000313" key="2">
    <source>
        <dbReference type="EMBL" id="KKN77939.1"/>
    </source>
</evidence>
<keyword evidence="1" id="KW-1133">Transmembrane helix</keyword>
<reference evidence="2" key="1">
    <citation type="journal article" date="2015" name="Nature">
        <title>Complex archaea that bridge the gap between prokaryotes and eukaryotes.</title>
        <authorList>
            <person name="Spang A."/>
            <person name="Saw J.H."/>
            <person name="Jorgensen S.L."/>
            <person name="Zaremba-Niedzwiedzka K."/>
            <person name="Martijn J."/>
            <person name="Lind A.E."/>
            <person name="van Eijk R."/>
            <person name="Schleper C."/>
            <person name="Guy L."/>
            <person name="Ettema T.J."/>
        </authorList>
    </citation>
    <scope>NUCLEOTIDE SEQUENCE</scope>
</reference>
<gene>
    <name evidence="2" type="ORF">LCGC14_0355040</name>
</gene>
<comment type="caution">
    <text evidence="2">The sequence shown here is derived from an EMBL/GenBank/DDBJ whole genome shotgun (WGS) entry which is preliminary data.</text>
</comment>
<organism evidence="2">
    <name type="scientific">marine sediment metagenome</name>
    <dbReference type="NCBI Taxonomy" id="412755"/>
    <lineage>
        <taxon>unclassified sequences</taxon>
        <taxon>metagenomes</taxon>
        <taxon>ecological metagenomes</taxon>
    </lineage>
</organism>
<accession>A0A0F9TFA6</accession>
<evidence type="ECO:0000256" key="1">
    <source>
        <dbReference type="SAM" id="Phobius"/>
    </source>
</evidence>
<keyword evidence="1" id="KW-0472">Membrane</keyword>
<sequence>MTGNMIFRHGCCVVLGGSLGFATVLAVGGNYPAASLYCGIAALAFFLRGAGVLWSKGVKPPCWPFQ</sequence>
<name>A0A0F9TFA6_9ZZZZ</name>
<feature type="transmembrane region" description="Helical" evidence="1">
    <location>
        <begin position="36"/>
        <end position="54"/>
    </location>
</feature>
<keyword evidence="1" id="KW-0812">Transmembrane</keyword>
<dbReference type="AlphaFoldDB" id="A0A0F9TFA6"/>